<dbReference type="PANTHER" id="PTHR19376:SF32">
    <property type="entry name" value="DNA-DIRECTED RNA POLYMERASE III SUBUNIT RPC1"/>
    <property type="match status" value="1"/>
</dbReference>
<proteinExistence type="predicted"/>
<comment type="catalytic activity">
    <reaction evidence="6">
        <text>RNA(n) + a ribonucleoside 5'-triphosphate = RNA(n+1) + diphosphate</text>
        <dbReference type="Rhea" id="RHEA:21248"/>
        <dbReference type="Rhea" id="RHEA-COMP:14527"/>
        <dbReference type="Rhea" id="RHEA-COMP:17342"/>
        <dbReference type="ChEBI" id="CHEBI:33019"/>
        <dbReference type="ChEBI" id="CHEBI:61557"/>
        <dbReference type="ChEBI" id="CHEBI:140395"/>
        <dbReference type="EC" id="2.7.7.6"/>
    </reaction>
</comment>
<comment type="caution">
    <text evidence="8">The sequence shown here is derived from an EMBL/GenBank/DDBJ whole genome shotgun (WGS) entry which is preliminary data.</text>
</comment>
<reference evidence="8 9" key="1">
    <citation type="journal article" name="Sci. Rep.">
        <title>Genome-scale phylogenetic analyses confirm Olpidium as the closest living zoosporic fungus to the non-flagellated, terrestrial fungi.</title>
        <authorList>
            <person name="Chang Y."/>
            <person name="Rochon D."/>
            <person name="Sekimoto S."/>
            <person name="Wang Y."/>
            <person name="Chovatia M."/>
            <person name="Sandor L."/>
            <person name="Salamov A."/>
            <person name="Grigoriev I.V."/>
            <person name="Stajich J.E."/>
            <person name="Spatafora J.W."/>
        </authorList>
    </citation>
    <scope>NUCLEOTIDE SEQUENCE [LARGE SCALE GENOMIC DNA]</scope>
    <source>
        <strain evidence="8">S191</strain>
    </source>
</reference>
<evidence type="ECO:0000256" key="1">
    <source>
        <dbReference type="ARBA" id="ARBA00012418"/>
    </source>
</evidence>
<feature type="non-terminal residue" evidence="8">
    <location>
        <position position="345"/>
    </location>
</feature>
<dbReference type="Gene3D" id="6.10.250.2940">
    <property type="match status" value="1"/>
</dbReference>
<dbReference type="InterPro" id="IPR006592">
    <property type="entry name" value="RNA_pol_N"/>
</dbReference>
<evidence type="ECO:0000256" key="6">
    <source>
        <dbReference type="ARBA" id="ARBA00048552"/>
    </source>
</evidence>
<sequence>ERYHSGPTIGLSEAGIPREFSRDLVTEVAGEKRCLADGDLILANRQPTLHRNSIQALRARPTEGMTIRLNPGVITPFNADFDGDKMSMYSVMGAKQRIGAGRVCSVEINMLDFKDSKLNFKVSQDVMTGLHILSLLETKDIHQGVEDVEGRQRLLRMVSSGTKGDRNNLGQIMCCVRQQLVFGRRPEKLPHMKHDASPASTGFVRLSYLSGLLPHEMFYHSQMEREVVVRTGISTAETGYAQRMISRLAEGLTVWEDKTVRDWDDTIVQFGYGEKGESSMAQTREVKLRFLGAVKRHERDAQAKLDVALSLWLRRSGEYEEDENVRAARSRLRDIGKLRDRLERE</sequence>
<evidence type="ECO:0000313" key="9">
    <source>
        <dbReference type="Proteomes" id="UP000673691"/>
    </source>
</evidence>
<feature type="non-terminal residue" evidence="8">
    <location>
        <position position="1"/>
    </location>
</feature>
<dbReference type="GO" id="GO:0000428">
    <property type="term" value="C:DNA-directed RNA polymerase complex"/>
    <property type="evidence" value="ECO:0007669"/>
    <property type="project" value="UniProtKB-KW"/>
</dbReference>
<dbReference type="EC" id="2.7.7.6" evidence="1"/>
<evidence type="ECO:0000256" key="4">
    <source>
        <dbReference type="ARBA" id="ARBA00022695"/>
    </source>
</evidence>
<dbReference type="AlphaFoldDB" id="A0A8H7ZN88"/>
<evidence type="ECO:0000313" key="8">
    <source>
        <dbReference type="EMBL" id="KAG5456449.1"/>
    </source>
</evidence>
<dbReference type="InterPro" id="IPR038120">
    <property type="entry name" value="Rpb1_funnel_sf"/>
</dbReference>
<dbReference type="Pfam" id="PF00623">
    <property type="entry name" value="RNA_pol_Rpb1_2"/>
    <property type="match status" value="1"/>
</dbReference>
<dbReference type="InterPro" id="IPR000722">
    <property type="entry name" value="RNA_pol_asu"/>
</dbReference>
<evidence type="ECO:0000256" key="2">
    <source>
        <dbReference type="ARBA" id="ARBA00022478"/>
    </source>
</evidence>
<feature type="domain" description="RNA polymerase N-terminal" evidence="7">
    <location>
        <begin position="1"/>
        <end position="134"/>
    </location>
</feature>
<dbReference type="Pfam" id="PF05000">
    <property type="entry name" value="RNA_pol_Rpb1_4"/>
    <property type="match status" value="1"/>
</dbReference>
<dbReference type="Gene3D" id="6.20.50.80">
    <property type="match status" value="1"/>
</dbReference>
<evidence type="ECO:0000256" key="3">
    <source>
        <dbReference type="ARBA" id="ARBA00022679"/>
    </source>
</evidence>
<dbReference type="InterPro" id="IPR007083">
    <property type="entry name" value="RNA_pol_Rpb1_4"/>
</dbReference>
<keyword evidence="9" id="KW-1185">Reference proteome</keyword>
<dbReference type="EMBL" id="JAEFCI010011735">
    <property type="protein sequence ID" value="KAG5456449.1"/>
    <property type="molecule type" value="Genomic_DNA"/>
</dbReference>
<dbReference type="OrthoDB" id="2143130at2759"/>
<dbReference type="GO" id="GO:0006351">
    <property type="term" value="P:DNA-templated transcription"/>
    <property type="evidence" value="ECO:0007669"/>
    <property type="project" value="InterPro"/>
</dbReference>
<dbReference type="GO" id="GO:0003899">
    <property type="term" value="F:DNA-directed RNA polymerase activity"/>
    <property type="evidence" value="ECO:0007669"/>
    <property type="project" value="UniProtKB-EC"/>
</dbReference>
<keyword evidence="4" id="KW-0548">Nucleotidyltransferase</keyword>
<dbReference type="GO" id="GO:0003677">
    <property type="term" value="F:DNA binding"/>
    <property type="evidence" value="ECO:0007669"/>
    <property type="project" value="InterPro"/>
</dbReference>
<dbReference type="SMART" id="SM00663">
    <property type="entry name" value="RPOLA_N"/>
    <property type="match status" value="1"/>
</dbReference>
<dbReference type="PANTHER" id="PTHR19376">
    <property type="entry name" value="DNA-DIRECTED RNA POLYMERASE"/>
    <property type="match status" value="1"/>
</dbReference>
<organism evidence="8 9">
    <name type="scientific">Olpidium bornovanus</name>
    <dbReference type="NCBI Taxonomy" id="278681"/>
    <lineage>
        <taxon>Eukaryota</taxon>
        <taxon>Fungi</taxon>
        <taxon>Fungi incertae sedis</taxon>
        <taxon>Olpidiomycota</taxon>
        <taxon>Olpidiomycotina</taxon>
        <taxon>Olpidiomycetes</taxon>
        <taxon>Olpidiales</taxon>
        <taxon>Olpidiaceae</taxon>
        <taxon>Olpidium</taxon>
    </lineage>
</organism>
<dbReference type="InterPro" id="IPR007081">
    <property type="entry name" value="RNA_pol_Rpb1_5"/>
</dbReference>
<keyword evidence="5" id="KW-0804">Transcription</keyword>
<keyword evidence="2" id="KW-0240">DNA-directed RNA polymerase</keyword>
<evidence type="ECO:0000259" key="7">
    <source>
        <dbReference type="SMART" id="SM00663"/>
    </source>
</evidence>
<evidence type="ECO:0000256" key="5">
    <source>
        <dbReference type="ARBA" id="ARBA00023163"/>
    </source>
</evidence>
<dbReference type="Gene3D" id="1.10.132.30">
    <property type="match status" value="1"/>
</dbReference>
<dbReference type="InterPro" id="IPR045867">
    <property type="entry name" value="DNA-dir_RpoC_beta_prime"/>
</dbReference>
<protein>
    <recommendedName>
        <fullName evidence="1">DNA-directed RNA polymerase</fullName>
        <ecNumber evidence="1">2.7.7.6</ecNumber>
    </recommendedName>
</protein>
<keyword evidence="3" id="KW-0808">Transferase</keyword>
<dbReference type="Gene3D" id="2.40.40.20">
    <property type="match status" value="1"/>
</dbReference>
<dbReference type="Pfam" id="PF04998">
    <property type="entry name" value="RNA_pol_Rpb1_5"/>
    <property type="match status" value="1"/>
</dbReference>
<dbReference type="Proteomes" id="UP000673691">
    <property type="component" value="Unassembled WGS sequence"/>
</dbReference>
<dbReference type="SUPFAM" id="SSF64484">
    <property type="entry name" value="beta and beta-prime subunits of DNA dependent RNA-polymerase"/>
    <property type="match status" value="1"/>
</dbReference>
<accession>A0A8H7ZN88</accession>
<name>A0A8H7ZN88_9FUNG</name>
<gene>
    <name evidence="8" type="ORF">BJ554DRAFT_3811</name>
</gene>